<dbReference type="Gene3D" id="3.90.180.10">
    <property type="entry name" value="Medium-chain alcohol dehydrogenases, catalytic domain"/>
    <property type="match status" value="1"/>
</dbReference>
<keyword evidence="2" id="KW-0862">Zinc</keyword>
<dbReference type="SUPFAM" id="SSF51735">
    <property type="entry name" value="NAD(P)-binding Rossmann-fold domains"/>
    <property type="match status" value="1"/>
</dbReference>
<dbReference type="InterPro" id="IPR013149">
    <property type="entry name" value="ADH-like_C"/>
</dbReference>
<name>A0A517TAT9_9PLAN</name>
<dbReference type="RefSeq" id="WP_145263523.1">
    <property type="nucleotide sequence ID" value="NZ_CP036316.1"/>
</dbReference>
<sequence length="341" mass="37327">MKALQLPEPMKWDIIDIPEPGSPGPDEVLVTVKTVGICGTDIGGYLGKMPFFSYPRIPGHELGIEILEVGENVSHVRPGDRCCVEPYINCQECYSCRRGFTNCCEHHKTLGVMCDGGLTNRILLPARKVHPAPKLTDAQCALVETLAIGCHAVDRGQVKQEENVLILGTGPIGLSALEFAKLAGARVIAADLREERLQFVREKMDVADTLQIDGSPNDIEKLSEMTNGQLADVVIDATGHHGSMVRAMEFTAFAGRLVYVGITQQVLEIPHAPVMHRRELTLLASRNAPSSDFPRIISLIADNKIDTTPWITHQVSFADVPTKFPELIKPESKVLKAVINI</sequence>
<dbReference type="GO" id="GO:0046872">
    <property type="term" value="F:metal ion binding"/>
    <property type="evidence" value="ECO:0007669"/>
    <property type="project" value="UniProtKB-KW"/>
</dbReference>
<dbReference type="PANTHER" id="PTHR43401:SF2">
    <property type="entry name" value="L-THREONINE 3-DEHYDROGENASE"/>
    <property type="match status" value="1"/>
</dbReference>
<dbReference type="SMART" id="SM00829">
    <property type="entry name" value="PKS_ER"/>
    <property type="match status" value="1"/>
</dbReference>
<keyword evidence="3 5" id="KW-0560">Oxidoreductase</keyword>
<dbReference type="EMBL" id="CP036316">
    <property type="protein sequence ID" value="QDT65482.1"/>
    <property type="molecule type" value="Genomic_DNA"/>
</dbReference>
<dbReference type="GO" id="GO:0016491">
    <property type="term" value="F:oxidoreductase activity"/>
    <property type="evidence" value="ECO:0007669"/>
    <property type="project" value="UniProtKB-KW"/>
</dbReference>
<dbReference type="Gene3D" id="3.40.50.720">
    <property type="entry name" value="NAD(P)-binding Rossmann-like Domain"/>
    <property type="match status" value="1"/>
</dbReference>
<dbReference type="InterPro" id="IPR020843">
    <property type="entry name" value="ER"/>
</dbReference>
<organism evidence="5 6">
    <name type="scientific">Calycomorphotria hydatis</name>
    <dbReference type="NCBI Taxonomy" id="2528027"/>
    <lineage>
        <taxon>Bacteria</taxon>
        <taxon>Pseudomonadati</taxon>
        <taxon>Planctomycetota</taxon>
        <taxon>Planctomycetia</taxon>
        <taxon>Planctomycetales</taxon>
        <taxon>Planctomycetaceae</taxon>
        <taxon>Calycomorphotria</taxon>
    </lineage>
</organism>
<feature type="domain" description="Enoyl reductase (ER)" evidence="4">
    <location>
        <begin position="5"/>
        <end position="305"/>
    </location>
</feature>
<dbReference type="KEGG" id="chya:V22_27360"/>
<dbReference type="InterPro" id="IPR011032">
    <property type="entry name" value="GroES-like_sf"/>
</dbReference>
<protein>
    <submittedName>
        <fullName evidence="5">L-galactonate oxidoreductase</fullName>
        <ecNumber evidence="5">1.1.1.-</ecNumber>
    </submittedName>
</protein>
<dbReference type="Pfam" id="PF08240">
    <property type="entry name" value="ADH_N"/>
    <property type="match status" value="1"/>
</dbReference>
<proteinExistence type="predicted"/>
<gene>
    <name evidence="5" type="primary">yjjN</name>
    <name evidence="5" type="ORF">V22_27360</name>
</gene>
<dbReference type="InterPro" id="IPR036291">
    <property type="entry name" value="NAD(P)-bd_dom_sf"/>
</dbReference>
<dbReference type="PANTHER" id="PTHR43401">
    <property type="entry name" value="L-THREONINE 3-DEHYDROGENASE"/>
    <property type="match status" value="1"/>
</dbReference>
<evidence type="ECO:0000256" key="1">
    <source>
        <dbReference type="ARBA" id="ARBA00022723"/>
    </source>
</evidence>
<dbReference type="EC" id="1.1.1.-" evidence="5"/>
<accession>A0A517TAT9</accession>
<dbReference type="Proteomes" id="UP000319976">
    <property type="component" value="Chromosome"/>
</dbReference>
<dbReference type="InterPro" id="IPR013154">
    <property type="entry name" value="ADH-like_N"/>
</dbReference>
<keyword evidence="6" id="KW-1185">Reference proteome</keyword>
<evidence type="ECO:0000256" key="2">
    <source>
        <dbReference type="ARBA" id="ARBA00022833"/>
    </source>
</evidence>
<dbReference type="InterPro" id="IPR050129">
    <property type="entry name" value="Zn_alcohol_dh"/>
</dbReference>
<dbReference type="OrthoDB" id="239596at2"/>
<keyword evidence="1" id="KW-0479">Metal-binding</keyword>
<dbReference type="Pfam" id="PF00107">
    <property type="entry name" value="ADH_zinc_N"/>
    <property type="match status" value="1"/>
</dbReference>
<reference evidence="5 6" key="1">
    <citation type="submission" date="2019-02" db="EMBL/GenBank/DDBJ databases">
        <title>Deep-cultivation of Planctomycetes and their phenomic and genomic characterization uncovers novel biology.</title>
        <authorList>
            <person name="Wiegand S."/>
            <person name="Jogler M."/>
            <person name="Boedeker C."/>
            <person name="Pinto D."/>
            <person name="Vollmers J."/>
            <person name="Rivas-Marin E."/>
            <person name="Kohn T."/>
            <person name="Peeters S.H."/>
            <person name="Heuer A."/>
            <person name="Rast P."/>
            <person name="Oberbeckmann S."/>
            <person name="Bunk B."/>
            <person name="Jeske O."/>
            <person name="Meyerdierks A."/>
            <person name="Storesund J.E."/>
            <person name="Kallscheuer N."/>
            <person name="Luecker S."/>
            <person name="Lage O.M."/>
            <person name="Pohl T."/>
            <person name="Merkel B.J."/>
            <person name="Hornburger P."/>
            <person name="Mueller R.-W."/>
            <person name="Bruemmer F."/>
            <person name="Labrenz M."/>
            <person name="Spormann A.M."/>
            <person name="Op den Camp H."/>
            <person name="Overmann J."/>
            <person name="Amann R."/>
            <person name="Jetten M.S.M."/>
            <person name="Mascher T."/>
            <person name="Medema M.H."/>
            <person name="Devos D.P."/>
            <person name="Kaster A.-K."/>
            <person name="Ovreas L."/>
            <person name="Rohde M."/>
            <person name="Galperin M.Y."/>
            <person name="Jogler C."/>
        </authorList>
    </citation>
    <scope>NUCLEOTIDE SEQUENCE [LARGE SCALE GENOMIC DNA]</scope>
    <source>
        <strain evidence="5 6">V22</strain>
    </source>
</reference>
<evidence type="ECO:0000259" key="4">
    <source>
        <dbReference type="SMART" id="SM00829"/>
    </source>
</evidence>
<evidence type="ECO:0000256" key="3">
    <source>
        <dbReference type="ARBA" id="ARBA00023002"/>
    </source>
</evidence>
<evidence type="ECO:0000313" key="5">
    <source>
        <dbReference type="EMBL" id="QDT65482.1"/>
    </source>
</evidence>
<dbReference type="CDD" id="cd08261">
    <property type="entry name" value="Zn_ADH7"/>
    <property type="match status" value="1"/>
</dbReference>
<evidence type="ECO:0000313" key="6">
    <source>
        <dbReference type="Proteomes" id="UP000319976"/>
    </source>
</evidence>
<dbReference type="AlphaFoldDB" id="A0A517TAT9"/>
<dbReference type="SUPFAM" id="SSF50129">
    <property type="entry name" value="GroES-like"/>
    <property type="match status" value="1"/>
</dbReference>